<name>A0A1I4LTR2_9PROT</name>
<dbReference type="Pfam" id="PF01548">
    <property type="entry name" value="DEDD_Tnp_IS110"/>
    <property type="match status" value="1"/>
</dbReference>
<dbReference type="GO" id="GO:0006313">
    <property type="term" value="P:DNA transposition"/>
    <property type="evidence" value="ECO:0007669"/>
    <property type="project" value="InterPro"/>
</dbReference>
<dbReference type="Proteomes" id="UP000183287">
    <property type="component" value="Unassembled WGS sequence"/>
</dbReference>
<proteinExistence type="predicted"/>
<protein>
    <submittedName>
        <fullName evidence="2">Transposase</fullName>
    </submittedName>
</protein>
<dbReference type="InterPro" id="IPR047650">
    <property type="entry name" value="Transpos_IS110"/>
</dbReference>
<dbReference type="EMBL" id="FOUB01000007">
    <property type="protein sequence ID" value="SFL94478.1"/>
    <property type="molecule type" value="Genomic_DNA"/>
</dbReference>
<organism evidence="2 3">
    <name type="scientific">Nitrosomonas communis</name>
    <dbReference type="NCBI Taxonomy" id="44574"/>
    <lineage>
        <taxon>Bacteria</taxon>
        <taxon>Pseudomonadati</taxon>
        <taxon>Pseudomonadota</taxon>
        <taxon>Betaproteobacteria</taxon>
        <taxon>Nitrosomonadales</taxon>
        <taxon>Nitrosomonadaceae</taxon>
        <taxon>Nitrosomonas</taxon>
    </lineage>
</organism>
<evidence type="ECO:0000313" key="2">
    <source>
        <dbReference type="EMBL" id="SFL94478.1"/>
    </source>
</evidence>
<gene>
    <name evidence="2" type="ORF">SAMN05421863_100795</name>
</gene>
<dbReference type="PANTHER" id="PTHR33055:SF13">
    <property type="entry name" value="TRANSPOSASE"/>
    <property type="match status" value="1"/>
</dbReference>
<reference evidence="3" key="1">
    <citation type="submission" date="2016-10" db="EMBL/GenBank/DDBJ databases">
        <authorList>
            <person name="Varghese N."/>
            <person name="Submissions S."/>
        </authorList>
    </citation>
    <scope>NUCLEOTIDE SEQUENCE [LARGE SCALE GENOMIC DNA]</scope>
    <source>
        <strain evidence="3">Nm44</strain>
    </source>
</reference>
<sequence length="163" mass="18551">MESTWVYWIALFELLESRGFTVLLVNARHVKNVSGRKSDVLDCQWQQQLMIYSLLRGAFRPSDEVCALRSLWRQREMLQKNQGRHLQHMQKALTQMNIQLSNVISNIAEETGEKILRAIVAGERDGQVLAAMKNVRIHVSEAEIAKSLQVTGASNTYSISPIN</sequence>
<dbReference type="InterPro" id="IPR002525">
    <property type="entry name" value="Transp_IS110-like_N"/>
</dbReference>
<dbReference type="PANTHER" id="PTHR33055">
    <property type="entry name" value="TRANSPOSASE FOR INSERTION SEQUENCE ELEMENT IS1111A"/>
    <property type="match status" value="1"/>
</dbReference>
<dbReference type="GO" id="GO:0004803">
    <property type="term" value="F:transposase activity"/>
    <property type="evidence" value="ECO:0007669"/>
    <property type="project" value="InterPro"/>
</dbReference>
<evidence type="ECO:0000259" key="1">
    <source>
        <dbReference type="Pfam" id="PF01548"/>
    </source>
</evidence>
<dbReference type="GO" id="GO:0003677">
    <property type="term" value="F:DNA binding"/>
    <property type="evidence" value="ECO:0007669"/>
    <property type="project" value="InterPro"/>
</dbReference>
<keyword evidence="3" id="KW-1185">Reference proteome</keyword>
<feature type="domain" description="Transposase IS110-like N-terminal" evidence="1">
    <location>
        <begin position="1"/>
        <end position="97"/>
    </location>
</feature>
<evidence type="ECO:0000313" key="3">
    <source>
        <dbReference type="Proteomes" id="UP000183287"/>
    </source>
</evidence>
<dbReference type="AlphaFoldDB" id="A0A1I4LTR2"/>
<accession>A0A1I4LTR2</accession>